<proteinExistence type="predicted"/>
<dbReference type="HOGENOM" id="CLU_672166_0_0_3"/>
<dbReference type="Proteomes" id="UP000010475">
    <property type="component" value="Chromosome"/>
</dbReference>
<dbReference type="EMBL" id="CP003642">
    <property type="protein sequence ID" value="AFZ26691.1"/>
    <property type="molecule type" value="Genomic_DNA"/>
</dbReference>
<evidence type="ECO:0000313" key="1">
    <source>
        <dbReference type="EMBL" id="AFZ26691.1"/>
    </source>
</evidence>
<name>K9X3Q8_9NOST</name>
<dbReference type="KEGG" id="csg:Cylst_4621"/>
<dbReference type="InterPro" id="IPR019660">
    <property type="entry name" value="Put_sensory_transdc_reg_YbjN"/>
</dbReference>
<dbReference type="RefSeq" id="WP_015209929.1">
    <property type="nucleotide sequence ID" value="NC_019757.1"/>
</dbReference>
<dbReference type="eggNOG" id="COG5465">
    <property type="taxonomic scope" value="Bacteria"/>
</dbReference>
<gene>
    <name evidence="1" type="ORF">Cylst_4621</name>
</gene>
<dbReference type="OrthoDB" id="5192220at2"/>
<evidence type="ECO:0000313" key="2">
    <source>
        <dbReference type="Proteomes" id="UP000010475"/>
    </source>
</evidence>
<reference evidence="1 2" key="1">
    <citation type="submission" date="2012-06" db="EMBL/GenBank/DDBJ databases">
        <title>Finished chromosome of genome of Cylindrospermum stagnale PCC 7417.</title>
        <authorList>
            <consortium name="US DOE Joint Genome Institute"/>
            <person name="Gugger M."/>
            <person name="Coursin T."/>
            <person name="Rippka R."/>
            <person name="Tandeau De Marsac N."/>
            <person name="Huntemann M."/>
            <person name="Wei C.-L."/>
            <person name="Han J."/>
            <person name="Detter J.C."/>
            <person name="Han C."/>
            <person name="Tapia R."/>
            <person name="Chen A."/>
            <person name="Kyrpides N."/>
            <person name="Mavromatis K."/>
            <person name="Markowitz V."/>
            <person name="Szeto E."/>
            <person name="Ivanova N."/>
            <person name="Pagani I."/>
            <person name="Pati A."/>
            <person name="Goodwin L."/>
            <person name="Nordberg H.P."/>
            <person name="Cantor M.N."/>
            <person name="Hua S.X."/>
            <person name="Woyke T."/>
            <person name="Kerfeld C.A."/>
        </authorList>
    </citation>
    <scope>NUCLEOTIDE SEQUENCE [LARGE SCALE GENOMIC DNA]</scope>
    <source>
        <strain evidence="1 2">PCC 7417</strain>
    </source>
</reference>
<protein>
    <submittedName>
        <fullName evidence="1">Uncharacterized protein</fullName>
    </submittedName>
</protein>
<sequence>MVIQAQKVISENLTNFFQSLLNRGFDYAIKESNPASIGEIASFFRELSETSSKISSPDTNPNQPIFNALLNFFRQDNWQFQQLKPEPVLRIPFQGKNGNWNCYAKAREIQQHFVFYSICPITAPESKREAIAEFITRVNYDMIIGNFELEFSVGEIRYKTSVDVKDERLSFKSIKHLVYTNVNMMDKYLPGIISVIAGDILPTSAINQIEPNSSIYQSSDKQEELAFNSSSSSQPDIQQQEKIPERKSHILARLTPDEIGQLHQALQVLEPYQRKQTQAIIEKVKRLMIARLDDLGTEVFDEAFTLFKRVKFPAIILKLIQRYSRMGGQTRLFIQQLQDWVKQSGEVADNSDINLAIEDLEELFGKINKRLEELPTDKLLGEKELIYLIEIEQFREQLAFFTRFIKDIE</sequence>
<organism evidence="1 2">
    <name type="scientific">Cylindrospermum stagnale PCC 7417</name>
    <dbReference type="NCBI Taxonomy" id="56107"/>
    <lineage>
        <taxon>Bacteria</taxon>
        <taxon>Bacillati</taxon>
        <taxon>Cyanobacteriota</taxon>
        <taxon>Cyanophyceae</taxon>
        <taxon>Nostocales</taxon>
        <taxon>Nostocaceae</taxon>
        <taxon>Cylindrospermum</taxon>
    </lineage>
</organism>
<dbReference type="Pfam" id="PF10722">
    <property type="entry name" value="YbjN"/>
    <property type="match status" value="1"/>
</dbReference>
<dbReference type="CDD" id="cd17033">
    <property type="entry name" value="DR1245-like"/>
    <property type="match status" value="1"/>
</dbReference>
<keyword evidence="2" id="KW-1185">Reference proteome</keyword>
<dbReference type="STRING" id="56107.Cylst_4621"/>
<accession>K9X3Q8</accession>
<dbReference type="AlphaFoldDB" id="K9X3Q8"/>